<evidence type="ECO:0000256" key="10">
    <source>
        <dbReference type="ARBA" id="ARBA00047776"/>
    </source>
</evidence>
<dbReference type="GO" id="GO:0004324">
    <property type="term" value="F:ferredoxin-NADP+ reductase activity"/>
    <property type="evidence" value="ECO:0007669"/>
    <property type="project" value="UniProtKB-EC"/>
</dbReference>
<dbReference type="SUPFAM" id="SSF52343">
    <property type="entry name" value="Ferredoxin reductase-like, C-terminal NADP-linked domain"/>
    <property type="match status" value="1"/>
</dbReference>
<protein>
    <recommendedName>
        <fullName evidence="3">ferredoxin--NADP(+) reductase</fullName>
        <ecNumber evidence="3">1.18.1.2</ecNumber>
    </recommendedName>
</protein>
<evidence type="ECO:0000259" key="11">
    <source>
        <dbReference type="PROSITE" id="PS51384"/>
    </source>
</evidence>
<accession>A0AA37WW15</accession>
<evidence type="ECO:0000256" key="3">
    <source>
        <dbReference type="ARBA" id="ARBA00013223"/>
    </source>
</evidence>
<dbReference type="GO" id="GO:0000166">
    <property type="term" value="F:nucleotide binding"/>
    <property type="evidence" value="ECO:0007669"/>
    <property type="project" value="UniProtKB-KW"/>
</dbReference>
<dbReference type="RefSeq" id="WP_095497371.1">
    <property type="nucleotide sequence ID" value="NZ_BSPO01000002.1"/>
</dbReference>
<sequence length="245" mass="27684">MWVTGKIIKRIDWNEKLFTLVIDADIGDFKAGQFIKLSQYANDKRVARAYSLVNAENARHLEVLAVTVEDGQLSPQLHRLESGDEIEVSSKAAGFLVLDEVPAADNLWMLATGTAVGPFISMLLGQEVWRKYKNIRLAYGARFQEDLAYKAHLDEIAAHHSEQFAWQPLITRENFNGNIQQRIPQALASETLQQQLNCSISPLNSQVMLCGNPDMISETVELLKSMGLEKNLRRKPGQITVEKYW</sequence>
<dbReference type="EMBL" id="BSPO01000002">
    <property type="protein sequence ID" value="GLS83058.1"/>
    <property type="molecule type" value="Genomic_DNA"/>
</dbReference>
<keyword evidence="8" id="KW-0560">Oxidoreductase</keyword>
<dbReference type="InterPro" id="IPR008333">
    <property type="entry name" value="Cbr1-like_FAD-bd_dom"/>
</dbReference>
<keyword evidence="4" id="KW-0285">Flavoprotein</keyword>
<dbReference type="InterPro" id="IPR033892">
    <property type="entry name" value="FNR_bac"/>
</dbReference>
<dbReference type="PRINTS" id="PR00410">
    <property type="entry name" value="PHEHYDRXLASE"/>
</dbReference>
<keyword evidence="7" id="KW-0521">NADP</keyword>
<keyword evidence="6" id="KW-0274">FAD</keyword>
<keyword evidence="5" id="KW-0547">Nucleotide-binding</keyword>
<evidence type="ECO:0000256" key="6">
    <source>
        <dbReference type="ARBA" id="ARBA00022827"/>
    </source>
</evidence>
<dbReference type="InterPro" id="IPR001433">
    <property type="entry name" value="OxRdtase_FAD/NAD-bd"/>
</dbReference>
<comment type="similarity">
    <text evidence="2">Belongs to the ferredoxin--NADP reductase type 1 family.</text>
</comment>
<dbReference type="Gene3D" id="2.40.30.10">
    <property type="entry name" value="Translation factors"/>
    <property type="match status" value="1"/>
</dbReference>
<evidence type="ECO:0000313" key="12">
    <source>
        <dbReference type="EMBL" id="GLS83058.1"/>
    </source>
</evidence>
<comment type="catalytic activity">
    <reaction evidence="10">
        <text>2 reduced [2Fe-2S]-[ferredoxin] + NADP(+) + H(+) = 2 oxidized [2Fe-2S]-[ferredoxin] + NADPH</text>
        <dbReference type="Rhea" id="RHEA:20125"/>
        <dbReference type="Rhea" id="RHEA-COMP:10000"/>
        <dbReference type="Rhea" id="RHEA-COMP:10001"/>
        <dbReference type="ChEBI" id="CHEBI:15378"/>
        <dbReference type="ChEBI" id="CHEBI:33737"/>
        <dbReference type="ChEBI" id="CHEBI:33738"/>
        <dbReference type="ChEBI" id="CHEBI:57783"/>
        <dbReference type="ChEBI" id="CHEBI:58349"/>
        <dbReference type="EC" id="1.18.1.2"/>
    </reaction>
</comment>
<dbReference type="Proteomes" id="UP001157439">
    <property type="component" value="Unassembled WGS sequence"/>
</dbReference>
<dbReference type="InterPro" id="IPR017927">
    <property type="entry name" value="FAD-bd_FR_type"/>
</dbReference>
<gene>
    <name evidence="12" type="primary">fpr</name>
    <name evidence="12" type="ORF">GCM10007894_10350</name>
</gene>
<feature type="domain" description="FAD-binding FR-type" evidence="11">
    <location>
        <begin position="1"/>
        <end position="99"/>
    </location>
</feature>
<evidence type="ECO:0000256" key="7">
    <source>
        <dbReference type="ARBA" id="ARBA00022857"/>
    </source>
</evidence>
<dbReference type="Pfam" id="PF00175">
    <property type="entry name" value="NAD_binding_1"/>
    <property type="match status" value="1"/>
</dbReference>
<evidence type="ECO:0000256" key="5">
    <source>
        <dbReference type="ARBA" id="ARBA00022741"/>
    </source>
</evidence>
<keyword evidence="13" id="KW-1185">Reference proteome</keyword>
<dbReference type="AlphaFoldDB" id="A0AA37WW15"/>
<dbReference type="Gene3D" id="3.40.50.80">
    <property type="entry name" value="Nucleotide-binding domain of ferredoxin-NADP reductase (FNR) module"/>
    <property type="match status" value="1"/>
</dbReference>
<dbReference type="InterPro" id="IPR017938">
    <property type="entry name" value="Riboflavin_synthase-like_b-brl"/>
</dbReference>
<evidence type="ECO:0000256" key="9">
    <source>
        <dbReference type="ARBA" id="ARBA00034078"/>
    </source>
</evidence>
<comment type="cofactor">
    <cofactor evidence="9">
        <name>[2Fe-2S] cluster</name>
        <dbReference type="ChEBI" id="CHEBI:190135"/>
    </cofactor>
</comment>
<evidence type="ECO:0000256" key="8">
    <source>
        <dbReference type="ARBA" id="ARBA00023002"/>
    </source>
</evidence>
<dbReference type="GO" id="GO:0042167">
    <property type="term" value="P:heme catabolic process"/>
    <property type="evidence" value="ECO:0007669"/>
    <property type="project" value="TreeGrafter"/>
</dbReference>
<dbReference type="CDD" id="cd06195">
    <property type="entry name" value="FNR1"/>
    <property type="match status" value="1"/>
</dbReference>
<comment type="caution">
    <text evidence="12">The sequence shown here is derived from an EMBL/GenBank/DDBJ whole genome shotgun (WGS) entry which is preliminary data.</text>
</comment>
<dbReference type="PANTHER" id="PTHR47878">
    <property type="entry name" value="OXIDOREDUCTASE FAD/NAD(P)-BINDING DOMAIN PROTEIN"/>
    <property type="match status" value="1"/>
</dbReference>
<dbReference type="GO" id="GO:0034599">
    <property type="term" value="P:cellular response to oxidative stress"/>
    <property type="evidence" value="ECO:0007669"/>
    <property type="project" value="TreeGrafter"/>
</dbReference>
<dbReference type="InterPro" id="IPR051930">
    <property type="entry name" value="FNR_type-1"/>
</dbReference>
<name>A0AA37WW15_9GAMM</name>
<evidence type="ECO:0000256" key="2">
    <source>
        <dbReference type="ARBA" id="ARBA00008312"/>
    </source>
</evidence>
<proteinExistence type="inferred from homology"/>
<evidence type="ECO:0000256" key="4">
    <source>
        <dbReference type="ARBA" id="ARBA00022630"/>
    </source>
</evidence>
<dbReference type="PROSITE" id="PS51384">
    <property type="entry name" value="FAD_FR"/>
    <property type="match status" value="1"/>
</dbReference>
<evidence type="ECO:0000256" key="1">
    <source>
        <dbReference type="ARBA" id="ARBA00001974"/>
    </source>
</evidence>
<dbReference type="InterPro" id="IPR039261">
    <property type="entry name" value="FNR_nucleotide-bd"/>
</dbReference>
<dbReference type="EC" id="1.18.1.2" evidence="3"/>
<reference evidence="12 13" key="1">
    <citation type="journal article" date="2014" name="Int. J. Syst. Evol. Microbiol.">
        <title>Complete genome sequence of Corynebacterium casei LMG S-19264T (=DSM 44701T), isolated from a smear-ripened cheese.</title>
        <authorList>
            <consortium name="US DOE Joint Genome Institute (JGI-PGF)"/>
            <person name="Walter F."/>
            <person name="Albersmeier A."/>
            <person name="Kalinowski J."/>
            <person name="Ruckert C."/>
        </authorList>
    </citation>
    <scope>NUCLEOTIDE SEQUENCE [LARGE SCALE GENOMIC DNA]</scope>
    <source>
        <strain evidence="12 13">NBRC 112785</strain>
    </source>
</reference>
<dbReference type="Pfam" id="PF00970">
    <property type="entry name" value="FAD_binding_6"/>
    <property type="match status" value="1"/>
</dbReference>
<dbReference type="SUPFAM" id="SSF63380">
    <property type="entry name" value="Riboflavin synthase domain-like"/>
    <property type="match status" value="1"/>
</dbReference>
<comment type="cofactor">
    <cofactor evidence="1">
        <name>FAD</name>
        <dbReference type="ChEBI" id="CHEBI:57692"/>
    </cofactor>
</comment>
<evidence type="ECO:0000313" key="13">
    <source>
        <dbReference type="Proteomes" id="UP001157439"/>
    </source>
</evidence>
<organism evidence="12 13">
    <name type="scientific">Paraferrimonas haliotis</name>
    <dbReference type="NCBI Taxonomy" id="2013866"/>
    <lineage>
        <taxon>Bacteria</taxon>
        <taxon>Pseudomonadati</taxon>
        <taxon>Pseudomonadota</taxon>
        <taxon>Gammaproteobacteria</taxon>
        <taxon>Alteromonadales</taxon>
        <taxon>Ferrimonadaceae</taxon>
        <taxon>Paraferrimonas</taxon>
    </lineage>
</organism>
<dbReference type="PANTHER" id="PTHR47878:SF1">
    <property type="entry name" value="FLAVODOXIN_FERREDOXIN--NADP REDUCTASE"/>
    <property type="match status" value="1"/>
</dbReference>